<feature type="region of interest" description="Disordered" evidence="1">
    <location>
        <begin position="244"/>
        <end position="311"/>
    </location>
</feature>
<feature type="compositionally biased region" description="Basic and acidic residues" evidence="1">
    <location>
        <begin position="260"/>
        <end position="282"/>
    </location>
</feature>
<evidence type="ECO:0000313" key="2">
    <source>
        <dbReference type="EMBL" id="UUC18917.1"/>
    </source>
</evidence>
<protein>
    <submittedName>
        <fullName evidence="2">Mu transposase C-terminal domain-containing protein</fullName>
    </submittedName>
</protein>
<organism evidence="2 3">
    <name type="scientific">Pseudomonas asiatica</name>
    <dbReference type="NCBI Taxonomy" id="2219225"/>
    <lineage>
        <taxon>Bacteria</taxon>
        <taxon>Pseudomonadati</taxon>
        <taxon>Pseudomonadota</taxon>
        <taxon>Gammaproteobacteria</taxon>
        <taxon>Pseudomonadales</taxon>
        <taxon>Pseudomonadaceae</taxon>
        <taxon>Pseudomonas</taxon>
    </lineage>
</organism>
<sequence>MTKSLGIDVKILPPFRPDWKAIIESRFRLINEKLDLKFVPGGVDARKMERGDRDYQLDAIFDIDEFTEMVILGVLAHNKSLRVPHILNREMIAAGVEPTPISIWKWSMANSLLNSKVVSAAELKIALLPSQECRISRGGIMFQGVLYTCETAIREAWLERSHSFKTSYVRVYYDPNSIENCWIKSEVGFEPLTIVPQQRKKYGGLRMEEVLDMIKILNQVSPDARYEAVNTAVQLKARQEDILDRAKSKRAAQGNPKSNAEFKRDKRSKRASEAQNERDQHTADLNQLRVVDNPAITAENPKPVVSKPSSGRSAAFLKLVVNVSDGTDQ</sequence>
<evidence type="ECO:0000256" key="1">
    <source>
        <dbReference type="SAM" id="MobiDB-lite"/>
    </source>
</evidence>
<dbReference type="EMBL" id="CP101700">
    <property type="protein sequence ID" value="UUC18917.1"/>
    <property type="molecule type" value="Genomic_DNA"/>
</dbReference>
<dbReference type="RefSeq" id="WP_256381909.1">
    <property type="nucleotide sequence ID" value="NZ_CP101700.1"/>
</dbReference>
<evidence type="ECO:0000313" key="3">
    <source>
        <dbReference type="Proteomes" id="UP001058744"/>
    </source>
</evidence>
<dbReference type="AlphaFoldDB" id="A0AAJ5I0Q9"/>
<name>A0AAJ5I0Q9_9PSED</name>
<accession>A0AAJ5I0Q9</accession>
<reference evidence="2" key="1">
    <citation type="submission" date="2022-07" db="EMBL/GenBank/DDBJ databases">
        <title>Complete genome of MD9.</title>
        <authorList>
            <person name="Cao G."/>
        </authorList>
    </citation>
    <scope>NUCLEOTIDE SEQUENCE</scope>
    <source>
        <strain evidence="2">MD9</strain>
    </source>
</reference>
<proteinExistence type="predicted"/>
<gene>
    <name evidence="2" type="ORF">NOV18_27430</name>
</gene>
<dbReference type="Proteomes" id="UP001058744">
    <property type="component" value="Chromosome"/>
</dbReference>